<dbReference type="EMBL" id="CAJNOC010002597">
    <property type="protein sequence ID" value="CAF0941998.1"/>
    <property type="molecule type" value="Genomic_DNA"/>
</dbReference>
<gene>
    <name evidence="2" type="ORF">OXX778_LOCUS13479</name>
</gene>
<dbReference type="GO" id="GO:0001514">
    <property type="term" value="P:selenocysteine incorporation"/>
    <property type="evidence" value="ECO:0007669"/>
    <property type="project" value="UniProtKB-ARBA"/>
</dbReference>
<evidence type="ECO:0000313" key="3">
    <source>
        <dbReference type="Proteomes" id="UP000663879"/>
    </source>
</evidence>
<dbReference type="Proteomes" id="UP000663879">
    <property type="component" value="Unassembled WGS sequence"/>
</dbReference>
<dbReference type="Pfam" id="PF01248">
    <property type="entry name" value="Ribosomal_L7Ae"/>
    <property type="match status" value="1"/>
</dbReference>
<dbReference type="GO" id="GO:0005739">
    <property type="term" value="C:mitochondrion"/>
    <property type="evidence" value="ECO:0007669"/>
    <property type="project" value="TreeGrafter"/>
</dbReference>
<name>A0A814CFY9_9BILA</name>
<dbReference type="InterPro" id="IPR040051">
    <property type="entry name" value="SECISBP2"/>
</dbReference>
<dbReference type="FunFam" id="3.30.1330.30:FF:000004">
    <property type="entry name" value="selenocysteine insertion sequence-binding protein 2"/>
    <property type="match status" value="1"/>
</dbReference>
<protein>
    <recommendedName>
        <fullName evidence="1">Ribosomal protein eL8/eL30/eS12/Gadd45 domain-containing protein</fullName>
    </recommendedName>
</protein>
<dbReference type="PANTHER" id="PTHR13284">
    <property type="entry name" value="GH01354P"/>
    <property type="match status" value="1"/>
</dbReference>
<organism evidence="2 3">
    <name type="scientific">Brachionus calyciflorus</name>
    <dbReference type="NCBI Taxonomy" id="104777"/>
    <lineage>
        <taxon>Eukaryota</taxon>
        <taxon>Metazoa</taxon>
        <taxon>Spiralia</taxon>
        <taxon>Gnathifera</taxon>
        <taxon>Rotifera</taxon>
        <taxon>Eurotatoria</taxon>
        <taxon>Monogononta</taxon>
        <taxon>Pseudotrocha</taxon>
        <taxon>Ploima</taxon>
        <taxon>Brachionidae</taxon>
        <taxon>Brachionus</taxon>
    </lineage>
</organism>
<dbReference type="GO" id="GO:0003730">
    <property type="term" value="F:mRNA 3'-UTR binding"/>
    <property type="evidence" value="ECO:0007669"/>
    <property type="project" value="TreeGrafter"/>
</dbReference>
<dbReference type="InterPro" id="IPR004038">
    <property type="entry name" value="Ribosomal_eL8/eL30/eS12/Gad45"/>
</dbReference>
<dbReference type="InterPro" id="IPR029064">
    <property type="entry name" value="Ribosomal_eL30-like_sf"/>
</dbReference>
<dbReference type="GO" id="GO:1990904">
    <property type="term" value="C:ribonucleoprotein complex"/>
    <property type="evidence" value="ECO:0007669"/>
    <property type="project" value="TreeGrafter"/>
</dbReference>
<proteinExistence type="predicted"/>
<sequence length="797" mass="90386">MTLSPNATEFIPINYAKTQTASLVAQPVQTFLIDPSTGTTSPIIHFGFQNISFAYNSPSQYSFYPNNQIFVQPGQFYYPYPTSMPPLNSPHPNQIINQPQNHFKNRSNKIREPYIADEKIFKKVVKNVNFIKQTVQQHYNNQNYTDKYLNKTPKGNQVYINEELNNEQKAITNSKSGSFKLNDNDFPELKSAAKTNACTSDDRNNSDAYSSDATLDANTKVKLSSLNESSDDSPINLKNTTTVKKLNQPLTIEFANMITALQKGQTHQTSKYNHYIQRIPFGFKHHTNTFYRPINPLDSNLTVKRGKEREKPKNKKKSTLKKIILREREEKRKQQEETVEKLESLSLIDPPDLSHLFSPKENETVEIESQAEDYTEMISPISQTSPLSYNPSPYAALNLSDKLLTLDKLEEQVKQKIHSKKFREYCNQIVNKDIDVTCTFLLHEISRFQDRLYHKNPIKAKMKRRYVMGIREVTKHLKLQKLKCVILAPNCEKIESKGGLDDAINLIIQTAMEQNIPFLFALGRKSLGKAVNKLVPISVIGIFDYSGAEEHFNRLVELANNAKLAYQEMVEEFEREECENLINIQSSLVNNLNPPSNLDPLPSTNAPILTNQIFNKIPSHMAHSRTPSNGSNISIEPLYHMNYHSHSRSASGTFNYGHTTLVSSHTRTASGGGLGAGGINLDLLVNNKNWTHSRTASNCSNISFISRLSEPISEFGSSTYVMNSNSTQAAVQFYTDQVRQEMKENEIIKDDDCKQDENDEKQMTESSLSNLHLGCINEIDAGNEADTEDLNDIKNKN</sequence>
<evidence type="ECO:0000313" key="2">
    <source>
        <dbReference type="EMBL" id="CAF0941998.1"/>
    </source>
</evidence>
<dbReference type="GO" id="GO:0043021">
    <property type="term" value="F:ribonucleoprotein complex binding"/>
    <property type="evidence" value="ECO:0007669"/>
    <property type="project" value="TreeGrafter"/>
</dbReference>
<evidence type="ECO:0000259" key="1">
    <source>
        <dbReference type="Pfam" id="PF01248"/>
    </source>
</evidence>
<reference evidence="2" key="1">
    <citation type="submission" date="2021-02" db="EMBL/GenBank/DDBJ databases">
        <authorList>
            <person name="Nowell W R."/>
        </authorList>
    </citation>
    <scope>NUCLEOTIDE SEQUENCE</scope>
    <source>
        <strain evidence="2">Ploen Becks lab</strain>
    </source>
</reference>
<dbReference type="Gene3D" id="3.30.1330.30">
    <property type="match status" value="1"/>
</dbReference>
<accession>A0A814CFY9</accession>
<dbReference type="GO" id="GO:0035368">
    <property type="term" value="F:selenocysteine insertion sequence binding"/>
    <property type="evidence" value="ECO:0007669"/>
    <property type="project" value="InterPro"/>
</dbReference>
<keyword evidence="3" id="KW-1185">Reference proteome</keyword>
<dbReference type="SUPFAM" id="SSF55315">
    <property type="entry name" value="L30e-like"/>
    <property type="match status" value="1"/>
</dbReference>
<comment type="caution">
    <text evidence="2">The sequence shown here is derived from an EMBL/GenBank/DDBJ whole genome shotgun (WGS) entry which is preliminary data.</text>
</comment>
<feature type="domain" description="Ribosomal protein eL8/eL30/eS12/Gadd45" evidence="1">
    <location>
        <begin position="459"/>
        <end position="549"/>
    </location>
</feature>
<dbReference type="OrthoDB" id="263617at2759"/>
<dbReference type="AlphaFoldDB" id="A0A814CFY9"/>
<dbReference type="PANTHER" id="PTHR13284:SF4">
    <property type="entry name" value="C2H2-TYPE DOMAIN-CONTAINING PROTEIN"/>
    <property type="match status" value="1"/>
</dbReference>